<feature type="region of interest" description="Disordered" evidence="1">
    <location>
        <begin position="27"/>
        <end position="59"/>
    </location>
</feature>
<evidence type="ECO:0000313" key="2">
    <source>
        <dbReference type="EMBL" id="KAK5619120.1"/>
    </source>
</evidence>
<keyword evidence="3" id="KW-1185">Reference proteome</keyword>
<feature type="region of interest" description="Disordered" evidence="1">
    <location>
        <begin position="86"/>
        <end position="110"/>
    </location>
</feature>
<feature type="compositionally biased region" description="Acidic residues" evidence="1">
    <location>
        <begin position="30"/>
        <end position="42"/>
    </location>
</feature>
<dbReference type="AlphaFoldDB" id="A0AAV9SDN3"/>
<dbReference type="EMBL" id="JAHHUM010000586">
    <property type="protein sequence ID" value="KAK5619120.1"/>
    <property type="molecule type" value="Genomic_DNA"/>
</dbReference>
<evidence type="ECO:0000256" key="1">
    <source>
        <dbReference type="SAM" id="MobiDB-lite"/>
    </source>
</evidence>
<comment type="caution">
    <text evidence="2">The sequence shown here is derived from an EMBL/GenBank/DDBJ whole genome shotgun (WGS) entry which is preliminary data.</text>
</comment>
<evidence type="ECO:0000313" key="3">
    <source>
        <dbReference type="Proteomes" id="UP001311232"/>
    </source>
</evidence>
<organism evidence="2 3">
    <name type="scientific">Crenichthys baileyi</name>
    <name type="common">White River springfish</name>
    <dbReference type="NCBI Taxonomy" id="28760"/>
    <lineage>
        <taxon>Eukaryota</taxon>
        <taxon>Metazoa</taxon>
        <taxon>Chordata</taxon>
        <taxon>Craniata</taxon>
        <taxon>Vertebrata</taxon>
        <taxon>Euteleostomi</taxon>
        <taxon>Actinopterygii</taxon>
        <taxon>Neopterygii</taxon>
        <taxon>Teleostei</taxon>
        <taxon>Neoteleostei</taxon>
        <taxon>Acanthomorphata</taxon>
        <taxon>Ovalentaria</taxon>
        <taxon>Atherinomorphae</taxon>
        <taxon>Cyprinodontiformes</taxon>
        <taxon>Goodeidae</taxon>
        <taxon>Crenichthys</taxon>
    </lineage>
</organism>
<protein>
    <submittedName>
        <fullName evidence="2">Uncharacterized protein</fullName>
    </submittedName>
</protein>
<sequence length="110" mass="12336">MHLAVERLGVAPRRRFLRQRRTRVSLPDHVEEESAAEAEGEDSPLGVHRTELPHAPSAPAARSLGRCLKVLLLLLHPVVQGVTLSKEGRNKTMSGMEDKQKCDPYCFRDE</sequence>
<gene>
    <name evidence="2" type="ORF">CRENBAI_025781</name>
</gene>
<proteinExistence type="predicted"/>
<dbReference type="Proteomes" id="UP001311232">
    <property type="component" value="Unassembled WGS sequence"/>
</dbReference>
<accession>A0AAV9SDN3</accession>
<reference evidence="2 3" key="1">
    <citation type="submission" date="2021-06" db="EMBL/GenBank/DDBJ databases">
        <authorList>
            <person name="Palmer J.M."/>
        </authorList>
    </citation>
    <scope>NUCLEOTIDE SEQUENCE [LARGE SCALE GENOMIC DNA]</scope>
    <source>
        <strain evidence="2 3">MEX-2019</strain>
        <tissue evidence="2">Muscle</tissue>
    </source>
</reference>
<name>A0AAV9SDN3_9TELE</name>